<accession>A0ABV9IC06</accession>
<organism evidence="1 2">
    <name type="scientific">Deinococcus hohokamensis</name>
    <dbReference type="NCBI Taxonomy" id="309883"/>
    <lineage>
        <taxon>Bacteria</taxon>
        <taxon>Thermotogati</taxon>
        <taxon>Deinococcota</taxon>
        <taxon>Deinococci</taxon>
        <taxon>Deinococcales</taxon>
        <taxon>Deinococcaceae</taxon>
        <taxon>Deinococcus</taxon>
    </lineage>
</organism>
<dbReference type="EMBL" id="JBHSEI010000010">
    <property type="protein sequence ID" value="MFC4639498.1"/>
    <property type="molecule type" value="Genomic_DNA"/>
</dbReference>
<keyword evidence="2" id="KW-1185">Reference proteome</keyword>
<evidence type="ECO:0000313" key="1">
    <source>
        <dbReference type="EMBL" id="MFC4639498.1"/>
    </source>
</evidence>
<gene>
    <name evidence="1" type="ORF">ACFO0D_14260</name>
</gene>
<dbReference type="RefSeq" id="WP_380062485.1">
    <property type="nucleotide sequence ID" value="NZ_JBHSEI010000010.1"/>
</dbReference>
<evidence type="ECO:0000313" key="2">
    <source>
        <dbReference type="Proteomes" id="UP001595952"/>
    </source>
</evidence>
<name>A0ABV9IC06_9DEIO</name>
<sequence>MLALRLASGPLLMPDPEVYMTELLHVRWKPGTLDTLLVTSPQGTLEWHILIFERVFGRAAMDTLYLRGAVRLQREALPEISQHSAA</sequence>
<reference evidence="2" key="1">
    <citation type="journal article" date="2019" name="Int. J. Syst. Evol. Microbiol.">
        <title>The Global Catalogue of Microorganisms (GCM) 10K type strain sequencing project: providing services to taxonomists for standard genome sequencing and annotation.</title>
        <authorList>
            <consortium name="The Broad Institute Genomics Platform"/>
            <consortium name="The Broad Institute Genome Sequencing Center for Infectious Disease"/>
            <person name="Wu L."/>
            <person name="Ma J."/>
        </authorList>
    </citation>
    <scope>NUCLEOTIDE SEQUENCE [LARGE SCALE GENOMIC DNA]</scope>
    <source>
        <strain evidence="2">CCUG 55995</strain>
    </source>
</reference>
<proteinExistence type="predicted"/>
<dbReference type="Proteomes" id="UP001595952">
    <property type="component" value="Unassembled WGS sequence"/>
</dbReference>
<comment type="caution">
    <text evidence="1">The sequence shown here is derived from an EMBL/GenBank/DDBJ whole genome shotgun (WGS) entry which is preliminary data.</text>
</comment>
<protein>
    <submittedName>
        <fullName evidence="1">Uncharacterized protein</fullName>
    </submittedName>
</protein>